<dbReference type="EMBL" id="QKYT01000217">
    <property type="protein sequence ID" value="RIA89522.1"/>
    <property type="molecule type" value="Genomic_DNA"/>
</dbReference>
<sequence length="220" mass="25579">MPPIKTTKKSKESSRDQTLRWKSSEIVPVLKFLNENFDMWYINHRGACVKAIEATNIIRDAKSIYNKVHSLIRAMQENIKTGKKSSANAIIWEDEEIHDLVKKICEKTQERKNRDNRMSDSDDTTSNIDEVSSVPFSTEAVEKLYEEKLQYINQQRTKLIETVAIANSTFQKSNVPIPYSLDTIEDSCNEKTNQVKQLRTELLQTIEVLNKKYEMLKNFN</sequence>
<accession>A0A397SUY1</accession>
<evidence type="ECO:0000313" key="3">
    <source>
        <dbReference type="Proteomes" id="UP000265703"/>
    </source>
</evidence>
<dbReference type="Proteomes" id="UP000265703">
    <property type="component" value="Unassembled WGS sequence"/>
</dbReference>
<reference evidence="2 3" key="1">
    <citation type="submission" date="2018-06" db="EMBL/GenBank/DDBJ databases">
        <title>Comparative genomics reveals the genomic features of Rhizophagus irregularis, R. cerebriforme, R. diaphanum and Gigaspora rosea, and their symbiotic lifestyle signature.</title>
        <authorList>
            <person name="Morin E."/>
            <person name="San Clemente H."/>
            <person name="Chen E.C.H."/>
            <person name="De La Providencia I."/>
            <person name="Hainaut M."/>
            <person name="Kuo A."/>
            <person name="Kohler A."/>
            <person name="Murat C."/>
            <person name="Tang N."/>
            <person name="Roy S."/>
            <person name="Loubradou J."/>
            <person name="Henrissat B."/>
            <person name="Grigoriev I.V."/>
            <person name="Corradi N."/>
            <person name="Roux C."/>
            <person name="Martin F.M."/>
        </authorList>
    </citation>
    <scope>NUCLEOTIDE SEQUENCE [LARGE SCALE GENOMIC DNA]</scope>
    <source>
        <strain evidence="2 3">DAOM 227022</strain>
    </source>
</reference>
<dbReference type="AlphaFoldDB" id="A0A397SUY1"/>
<organism evidence="2 3">
    <name type="scientific">Glomus cerebriforme</name>
    <dbReference type="NCBI Taxonomy" id="658196"/>
    <lineage>
        <taxon>Eukaryota</taxon>
        <taxon>Fungi</taxon>
        <taxon>Fungi incertae sedis</taxon>
        <taxon>Mucoromycota</taxon>
        <taxon>Glomeromycotina</taxon>
        <taxon>Glomeromycetes</taxon>
        <taxon>Glomerales</taxon>
        <taxon>Glomeraceae</taxon>
        <taxon>Glomus</taxon>
    </lineage>
</organism>
<evidence type="ECO:0000256" key="1">
    <source>
        <dbReference type="SAM" id="MobiDB-lite"/>
    </source>
</evidence>
<keyword evidence="3" id="KW-1185">Reference proteome</keyword>
<protein>
    <submittedName>
        <fullName evidence="2">Uncharacterized protein</fullName>
    </submittedName>
</protein>
<feature type="compositionally biased region" description="Basic and acidic residues" evidence="1">
    <location>
        <begin position="110"/>
        <end position="120"/>
    </location>
</feature>
<proteinExistence type="predicted"/>
<feature type="region of interest" description="Disordered" evidence="1">
    <location>
        <begin position="110"/>
        <end position="129"/>
    </location>
</feature>
<name>A0A397SUY1_9GLOM</name>
<dbReference type="OrthoDB" id="2316735at2759"/>
<gene>
    <name evidence="2" type="ORF">C1645_738595</name>
</gene>
<comment type="caution">
    <text evidence="2">The sequence shown here is derived from an EMBL/GenBank/DDBJ whole genome shotgun (WGS) entry which is preliminary data.</text>
</comment>
<evidence type="ECO:0000313" key="2">
    <source>
        <dbReference type="EMBL" id="RIA89522.1"/>
    </source>
</evidence>